<dbReference type="PANTHER" id="PTHR18895:SF74">
    <property type="entry name" value="MTRF1L RELEASE FACTOR GLUTAMINE METHYLTRANSFERASE"/>
    <property type="match status" value="1"/>
</dbReference>
<evidence type="ECO:0000256" key="4">
    <source>
        <dbReference type="ARBA" id="ARBA00048391"/>
    </source>
</evidence>
<evidence type="ECO:0000256" key="1">
    <source>
        <dbReference type="ARBA" id="ARBA00022603"/>
    </source>
</evidence>
<evidence type="ECO:0000313" key="8">
    <source>
        <dbReference type="EMBL" id="MFC4819285.1"/>
    </source>
</evidence>
<dbReference type="RefSeq" id="WP_380019040.1">
    <property type="nucleotide sequence ID" value="NZ_JBHSHD010000003.1"/>
</dbReference>
<dbReference type="CDD" id="cd02440">
    <property type="entry name" value="AdoMet_MTases"/>
    <property type="match status" value="1"/>
</dbReference>
<dbReference type="Gene3D" id="3.40.50.150">
    <property type="entry name" value="Vaccinia Virus protein VP39"/>
    <property type="match status" value="1"/>
</dbReference>
<feature type="domain" description="Methyltransferase small" evidence="6">
    <location>
        <begin position="103"/>
        <end position="191"/>
    </location>
</feature>
<proteinExistence type="inferred from homology"/>
<organism evidence="8 9">
    <name type="scientific">Dokdonella ginsengisoli</name>
    <dbReference type="NCBI Taxonomy" id="363846"/>
    <lineage>
        <taxon>Bacteria</taxon>
        <taxon>Pseudomonadati</taxon>
        <taxon>Pseudomonadota</taxon>
        <taxon>Gammaproteobacteria</taxon>
        <taxon>Lysobacterales</taxon>
        <taxon>Rhodanobacteraceae</taxon>
        <taxon>Dokdonella</taxon>
    </lineage>
</organism>
<name>A0ABV9QQJ0_9GAMM</name>
<comment type="function">
    <text evidence="5">Methylates the class 1 translation termination release factors RF1/PrfA and RF2/PrfB on the glutamine residue of the universally conserved GGQ motif.</text>
</comment>
<dbReference type="InterPro" id="IPR029063">
    <property type="entry name" value="SAM-dependent_MTases_sf"/>
</dbReference>
<keyword evidence="9" id="KW-1185">Reference proteome</keyword>
<dbReference type="SUPFAM" id="SSF53335">
    <property type="entry name" value="S-adenosyl-L-methionine-dependent methyltransferases"/>
    <property type="match status" value="1"/>
</dbReference>
<dbReference type="Pfam" id="PF17827">
    <property type="entry name" value="PrmC_N"/>
    <property type="match status" value="1"/>
</dbReference>
<feature type="binding site" evidence="5">
    <location>
        <position position="141"/>
    </location>
    <ligand>
        <name>S-adenosyl-L-methionine</name>
        <dbReference type="ChEBI" id="CHEBI:59789"/>
    </ligand>
</feature>
<sequence length="277" mass="29561">MSTVRQLLADGAAALAGEDARFEAELLLAQVLGRTRAWLFAWPEFEPDEDRCAAYAQLVGARRAGQPVAYLTGRREFWSLDLAVSPDVLIPRAETELLVELALAKIAPEDAAAVADLGTGSGAIALALARERPRARVLATDASAQALAVARANAQRLGIDVEFAQGDWCAALGERRFDVIVSNPPYIEAADPHLARGDLRFEPAAALASGADGLDAIRTIAAGARERLRGGGWLLLEHGYDQGSRVRDLLSAHGYVAVSTQRDVEDRERVTLGQSGT</sequence>
<evidence type="ECO:0000259" key="6">
    <source>
        <dbReference type="Pfam" id="PF05175"/>
    </source>
</evidence>
<dbReference type="EMBL" id="JBHSHD010000003">
    <property type="protein sequence ID" value="MFC4819285.1"/>
    <property type="molecule type" value="Genomic_DNA"/>
</dbReference>
<dbReference type="NCBIfam" id="TIGR03534">
    <property type="entry name" value="RF_mod_PrmC"/>
    <property type="match status" value="1"/>
</dbReference>
<dbReference type="HAMAP" id="MF_02126">
    <property type="entry name" value="RF_methyltr_PrmC"/>
    <property type="match status" value="1"/>
</dbReference>
<gene>
    <name evidence="5 8" type="primary">prmC</name>
    <name evidence="8" type="ORF">ACFO6Q_03055</name>
</gene>
<keyword evidence="3 5" id="KW-0949">S-adenosyl-L-methionine</keyword>
<dbReference type="InterPro" id="IPR002052">
    <property type="entry name" value="DNA_methylase_N6_adenine_CS"/>
</dbReference>
<dbReference type="EC" id="2.1.1.297" evidence="5"/>
<evidence type="ECO:0000256" key="2">
    <source>
        <dbReference type="ARBA" id="ARBA00022679"/>
    </source>
</evidence>
<dbReference type="InterPro" id="IPR040758">
    <property type="entry name" value="PrmC_N"/>
</dbReference>
<feature type="binding site" evidence="5">
    <location>
        <position position="168"/>
    </location>
    <ligand>
        <name>S-adenosyl-L-methionine</name>
        <dbReference type="ChEBI" id="CHEBI:59789"/>
    </ligand>
</feature>
<feature type="binding site" evidence="5">
    <location>
        <position position="183"/>
    </location>
    <ligand>
        <name>S-adenosyl-L-methionine</name>
        <dbReference type="ChEBI" id="CHEBI:59789"/>
    </ligand>
</feature>
<reference evidence="9" key="1">
    <citation type="journal article" date="2019" name="Int. J. Syst. Evol. Microbiol.">
        <title>The Global Catalogue of Microorganisms (GCM) 10K type strain sequencing project: providing services to taxonomists for standard genome sequencing and annotation.</title>
        <authorList>
            <consortium name="The Broad Institute Genomics Platform"/>
            <consortium name="The Broad Institute Genome Sequencing Center for Infectious Disease"/>
            <person name="Wu L."/>
            <person name="Ma J."/>
        </authorList>
    </citation>
    <scope>NUCLEOTIDE SEQUENCE [LARGE SCALE GENOMIC DNA]</scope>
    <source>
        <strain evidence="9">CCUG 30340</strain>
    </source>
</reference>
<dbReference type="InterPro" id="IPR007848">
    <property type="entry name" value="Small_mtfrase_dom"/>
</dbReference>
<dbReference type="GO" id="GO:0102559">
    <property type="term" value="F:peptide chain release factor N(5)-glutamine methyltransferase activity"/>
    <property type="evidence" value="ECO:0007669"/>
    <property type="project" value="UniProtKB-EC"/>
</dbReference>
<comment type="caution">
    <text evidence="8">The sequence shown here is derived from an EMBL/GenBank/DDBJ whole genome shotgun (WGS) entry which is preliminary data.</text>
</comment>
<feature type="binding site" evidence="5">
    <location>
        <begin position="183"/>
        <end position="186"/>
    </location>
    <ligand>
        <name>substrate</name>
    </ligand>
</feature>
<dbReference type="InterPro" id="IPR050320">
    <property type="entry name" value="N5-glutamine_MTase"/>
</dbReference>
<evidence type="ECO:0000259" key="7">
    <source>
        <dbReference type="Pfam" id="PF17827"/>
    </source>
</evidence>
<comment type="similarity">
    <text evidence="5">Belongs to the protein N5-glutamine methyltransferase family. PrmC subfamily.</text>
</comment>
<dbReference type="Pfam" id="PF05175">
    <property type="entry name" value="MTS"/>
    <property type="match status" value="1"/>
</dbReference>
<dbReference type="PANTHER" id="PTHR18895">
    <property type="entry name" value="HEMK METHYLTRANSFERASE"/>
    <property type="match status" value="1"/>
</dbReference>
<comment type="catalytic activity">
    <reaction evidence="4 5">
        <text>L-glutaminyl-[peptide chain release factor] + S-adenosyl-L-methionine = N(5)-methyl-L-glutaminyl-[peptide chain release factor] + S-adenosyl-L-homocysteine + H(+)</text>
        <dbReference type="Rhea" id="RHEA:42896"/>
        <dbReference type="Rhea" id="RHEA-COMP:10271"/>
        <dbReference type="Rhea" id="RHEA-COMP:10272"/>
        <dbReference type="ChEBI" id="CHEBI:15378"/>
        <dbReference type="ChEBI" id="CHEBI:30011"/>
        <dbReference type="ChEBI" id="CHEBI:57856"/>
        <dbReference type="ChEBI" id="CHEBI:59789"/>
        <dbReference type="ChEBI" id="CHEBI:61891"/>
        <dbReference type="EC" id="2.1.1.297"/>
    </reaction>
</comment>
<feature type="domain" description="Release factor glutamine methyltransferase N-terminal" evidence="7">
    <location>
        <begin position="6"/>
        <end position="73"/>
    </location>
</feature>
<dbReference type="NCBIfam" id="TIGR00536">
    <property type="entry name" value="hemK_fam"/>
    <property type="match status" value="1"/>
</dbReference>
<accession>A0ABV9QQJ0</accession>
<feature type="binding site" evidence="5">
    <location>
        <begin position="118"/>
        <end position="122"/>
    </location>
    <ligand>
        <name>S-adenosyl-L-methionine</name>
        <dbReference type="ChEBI" id="CHEBI:59789"/>
    </ligand>
</feature>
<dbReference type="InterPro" id="IPR004556">
    <property type="entry name" value="HemK-like"/>
</dbReference>
<dbReference type="Gene3D" id="1.10.8.10">
    <property type="entry name" value="DNA helicase RuvA subunit, C-terminal domain"/>
    <property type="match status" value="1"/>
</dbReference>
<evidence type="ECO:0000256" key="3">
    <source>
        <dbReference type="ARBA" id="ARBA00022691"/>
    </source>
</evidence>
<keyword evidence="1 5" id="KW-0489">Methyltransferase</keyword>
<dbReference type="GO" id="GO:0032259">
    <property type="term" value="P:methylation"/>
    <property type="evidence" value="ECO:0007669"/>
    <property type="project" value="UniProtKB-KW"/>
</dbReference>
<evidence type="ECO:0000256" key="5">
    <source>
        <dbReference type="HAMAP-Rule" id="MF_02126"/>
    </source>
</evidence>
<keyword evidence="2 5" id="KW-0808">Transferase</keyword>
<dbReference type="Proteomes" id="UP001595886">
    <property type="component" value="Unassembled WGS sequence"/>
</dbReference>
<dbReference type="InterPro" id="IPR019874">
    <property type="entry name" value="RF_methyltr_PrmC"/>
</dbReference>
<evidence type="ECO:0000313" key="9">
    <source>
        <dbReference type="Proteomes" id="UP001595886"/>
    </source>
</evidence>
<dbReference type="PROSITE" id="PS00092">
    <property type="entry name" value="N6_MTASE"/>
    <property type="match status" value="1"/>
</dbReference>
<protein>
    <recommendedName>
        <fullName evidence="5">Release factor glutamine methyltransferase</fullName>
        <shortName evidence="5">RF MTase</shortName>
        <ecNumber evidence="5">2.1.1.297</ecNumber>
    </recommendedName>
    <alternativeName>
        <fullName evidence="5">N5-glutamine methyltransferase PrmC</fullName>
    </alternativeName>
    <alternativeName>
        <fullName evidence="5">Protein-(glutamine-N5) MTase PrmC</fullName>
    </alternativeName>
    <alternativeName>
        <fullName evidence="5">Protein-glutamine N-methyltransferase PrmC</fullName>
    </alternativeName>
</protein>